<evidence type="ECO:0000256" key="1">
    <source>
        <dbReference type="ARBA" id="ARBA00004651"/>
    </source>
</evidence>
<keyword evidence="5 7" id="KW-1133">Transmembrane helix</keyword>
<keyword evidence="2 7" id="KW-0813">Transport</keyword>
<feature type="transmembrane region" description="Helical" evidence="7">
    <location>
        <begin position="223"/>
        <end position="240"/>
    </location>
</feature>
<comment type="caution">
    <text evidence="10">The sequence shown here is derived from an EMBL/GenBank/DDBJ whole genome shotgun (WGS) entry which is preliminary data.</text>
</comment>
<protein>
    <submittedName>
        <fullName evidence="10">ABC transporter permease</fullName>
    </submittedName>
</protein>
<evidence type="ECO:0000256" key="7">
    <source>
        <dbReference type="RuleBase" id="RU363032"/>
    </source>
</evidence>
<sequence>MKSSDEGYASPTATHPATGPDVTPVTSAPARPRKILGGLSGKMKSRVETACWWLLSVGIFAGLWEFCWYVGWADPLLMPPPHIFLSNLPEQFKFFDRGNIVGSDDTGASVLGVLAVILWTTMRVVVGLGIGFALAVATGLLNRYNRIFGNLTLPTITLLAPISPVAWLPIAIFLFGIGNTPAIFMVFVSVYFIIVLATLNQIDNVPANYIQVARIMGATKRQMYTRVILPSILPGLFMTLRLNLFAAWMVVLIAEAVGVGSGLGQIVMMARNTFNSSLVFFSMTLIGLLGFLLDQLLRIVQKRLLWWIDQEGRK</sequence>
<evidence type="ECO:0000256" key="2">
    <source>
        <dbReference type="ARBA" id="ARBA00022448"/>
    </source>
</evidence>
<feature type="transmembrane region" description="Helical" evidence="7">
    <location>
        <begin position="50"/>
        <end position="71"/>
    </location>
</feature>
<evidence type="ECO:0000256" key="8">
    <source>
        <dbReference type="SAM" id="MobiDB-lite"/>
    </source>
</evidence>
<evidence type="ECO:0000256" key="6">
    <source>
        <dbReference type="ARBA" id="ARBA00023136"/>
    </source>
</evidence>
<dbReference type="Proteomes" id="UP001501337">
    <property type="component" value="Unassembled WGS sequence"/>
</dbReference>
<keyword evidence="6 7" id="KW-0472">Membrane</keyword>
<evidence type="ECO:0000256" key="3">
    <source>
        <dbReference type="ARBA" id="ARBA00022475"/>
    </source>
</evidence>
<evidence type="ECO:0000256" key="5">
    <source>
        <dbReference type="ARBA" id="ARBA00022989"/>
    </source>
</evidence>
<feature type="transmembrane region" description="Helical" evidence="7">
    <location>
        <begin position="116"/>
        <end position="141"/>
    </location>
</feature>
<dbReference type="RefSeq" id="WP_344803905.1">
    <property type="nucleotide sequence ID" value="NZ_BAABBO010000002.1"/>
</dbReference>
<dbReference type="PROSITE" id="PS50928">
    <property type="entry name" value="ABC_TM1"/>
    <property type="match status" value="1"/>
</dbReference>
<comment type="similarity">
    <text evidence="7">Belongs to the binding-protein-dependent transport system permease family.</text>
</comment>
<dbReference type="InterPro" id="IPR035906">
    <property type="entry name" value="MetI-like_sf"/>
</dbReference>
<comment type="subcellular location">
    <subcellularLocation>
        <location evidence="1 7">Cell membrane</location>
        <topology evidence="1 7">Multi-pass membrane protein</topology>
    </subcellularLocation>
</comment>
<feature type="domain" description="ABC transmembrane type-1" evidence="9">
    <location>
        <begin position="113"/>
        <end position="301"/>
    </location>
</feature>
<feature type="region of interest" description="Disordered" evidence="8">
    <location>
        <begin position="1"/>
        <end position="29"/>
    </location>
</feature>
<dbReference type="PANTHER" id="PTHR30151:SF0">
    <property type="entry name" value="ABC TRANSPORTER PERMEASE PROTEIN MJ0413-RELATED"/>
    <property type="match status" value="1"/>
</dbReference>
<name>A0ABP7NT78_9GAMM</name>
<keyword evidence="11" id="KW-1185">Reference proteome</keyword>
<evidence type="ECO:0000256" key="4">
    <source>
        <dbReference type="ARBA" id="ARBA00022692"/>
    </source>
</evidence>
<evidence type="ECO:0000313" key="11">
    <source>
        <dbReference type="Proteomes" id="UP001501337"/>
    </source>
</evidence>
<dbReference type="CDD" id="cd06261">
    <property type="entry name" value="TM_PBP2"/>
    <property type="match status" value="1"/>
</dbReference>
<dbReference type="Pfam" id="PF00528">
    <property type="entry name" value="BPD_transp_1"/>
    <property type="match status" value="1"/>
</dbReference>
<evidence type="ECO:0000259" key="9">
    <source>
        <dbReference type="PROSITE" id="PS50928"/>
    </source>
</evidence>
<feature type="transmembrane region" description="Helical" evidence="7">
    <location>
        <begin position="246"/>
        <end position="266"/>
    </location>
</feature>
<keyword evidence="4 7" id="KW-0812">Transmembrane</keyword>
<dbReference type="InterPro" id="IPR000515">
    <property type="entry name" value="MetI-like"/>
</dbReference>
<reference evidence="11" key="1">
    <citation type="journal article" date="2019" name="Int. J. Syst. Evol. Microbiol.">
        <title>The Global Catalogue of Microorganisms (GCM) 10K type strain sequencing project: providing services to taxonomists for standard genome sequencing and annotation.</title>
        <authorList>
            <consortium name="The Broad Institute Genomics Platform"/>
            <consortium name="The Broad Institute Genome Sequencing Center for Infectious Disease"/>
            <person name="Wu L."/>
            <person name="Ma J."/>
        </authorList>
    </citation>
    <scope>NUCLEOTIDE SEQUENCE [LARGE SCALE GENOMIC DNA]</scope>
    <source>
        <strain evidence="11">JCM 17555</strain>
    </source>
</reference>
<dbReference type="Gene3D" id="1.10.3720.10">
    <property type="entry name" value="MetI-like"/>
    <property type="match status" value="1"/>
</dbReference>
<evidence type="ECO:0000313" key="10">
    <source>
        <dbReference type="EMBL" id="GAA3952867.1"/>
    </source>
</evidence>
<proteinExistence type="inferred from homology"/>
<feature type="transmembrane region" description="Helical" evidence="7">
    <location>
        <begin position="153"/>
        <end position="177"/>
    </location>
</feature>
<dbReference type="PANTHER" id="PTHR30151">
    <property type="entry name" value="ALKANE SULFONATE ABC TRANSPORTER-RELATED, MEMBRANE SUBUNIT"/>
    <property type="match status" value="1"/>
</dbReference>
<organism evidence="10 11">
    <name type="scientific">Allohahella marinimesophila</name>
    <dbReference type="NCBI Taxonomy" id="1054972"/>
    <lineage>
        <taxon>Bacteria</taxon>
        <taxon>Pseudomonadati</taxon>
        <taxon>Pseudomonadota</taxon>
        <taxon>Gammaproteobacteria</taxon>
        <taxon>Oceanospirillales</taxon>
        <taxon>Hahellaceae</taxon>
        <taxon>Allohahella</taxon>
    </lineage>
</organism>
<dbReference type="EMBL" id="BAABBO010000002">
    <property type="protein sequence ID" value="GAA3952867.1"/>
    <property type="molecule type" value="Genomic_DNA"/>
</dbReference>
<dbReference type="SUPFAM" id="SSF161098">
    <property type="entry name" value="MetI-like"/>
    <property type="match status" value="1"/>
</dbReference>
<gene>
    <name evidence="10" type="ORF">GCM10022278_09760</name>
</gene>
<feature type="transmembrane region" description="Helical" evidence="7">
    <location>
        <begin position="278"/>
        <end position="297"/>
    </location>
</feature>
<keyword evidence="3" id="KW-1003">Cell membrane</keyword>
<accession>A0ABP7NT78</accession>
<feature type="transmembrane region" description="Helical" evidence="7">
    <location>
        <begin position="183"/>
        <end position="202"/>
    </location>
</feature>